<dbReference type="PROSITE" id="PS00489">
    <property type="entry name" value="RNA_POL_PHAGE_2"/>
    <property type="match status" value="1"/>
</dbReference>
<dbReference type="EMBL" id="MW882933">
    <property type="protein sequence ID" value="UGV21593.1"/>
    <property type="molecule type" value="Genomic_DNA"/>
</dbReference>
<dbReference type="GO" id="GO:0003677">
    <property type="term" value="F:DNA binding"/>
    <property type="evidence" value="ECO:0007669"/>
    <property type="project" value="InterPro"/>
</dbReference>
<dbReference type="Gene3D" id="1.10.287.280">
    <property type="match status" value="1"/>
</dbReference>
<sequence>MATLEQQLEWERKHRELGQAKMAAQLQAAKEDGRITDTPLGSVVLRRYLLWLSRKIAKDVTTDLDEPGRSKAYSPLLFSLDMDAVALLAISEALKLCVAGPVQATTLGFAIGKVLYGELALAAFRDMNANLYEVLTEDLQRKMSKDLRHRMTIFRMQAQKNGIELPEWTPTQKLQVGMYVMGLMSTPNEDGEVLLENTLKSYGKKTKYMVDLAPEIHKLMQGIEGSIIGRSGFAAPCLIPPQDWTGEEGVGGFHGDLKIRAVRFFKGSTYQWEVMNSEGHNPEVTLAMLNAHQKVAWKVNPFILDLLKGMRYHGYGIRKKVEFSSAHEKIKPERLEWLDTVKEGDFTDVQQYNFETWKRKMRDWHTEAKRIGRVELRCNMAISAAQEVSTLDRFYYVYQVDNRGRMYPVSGLLNPQGSDVQKSLLHAADGEPIDTPEALWWFKMGIASKFGIDKLAPEDCVKWVDDNHANIIRAADDPLDRDAFNWWTGADKPLQFIALCDEYRRYHESPTTFVSRIAVAMDGTCNGLQNYSAMLRDSVGGRATNLISADNGVPNDIYGDVAKASFKRLGRMEASNLRTDWVNYGFDRSLTKKSVMTQVYGSTFGTCRKSIIEYCYDKQIFEGTEYDHADYAARLVWDGIGDVVVKAKEAMDWLRKSAGAVMKEGAEYITWLAPTGFRVVQVYNKHKTMQVRAHIGKNVRLRVPDPENIDGPDKMRHRNALPPNFIHSIDSSHMAFVSVRLAKEFKHVSGHVFMHFIHDDFGVLPKHAALLSRVIREEFVKMHENYSLDDFKAGYEFLDEPPAKGDLDINCVLTSVNFFR</sequence>
<comment type="catalytic activity">
    <reaction evidence="8">
        <text>RNA(n) + a ribonucleoside 5'-triphosphate = RNA(n+1) + diphosphate</text>
        <dbReference type="Rhea" id="RHEA:21248"/>
        <dbReference type="Rhea" id="RHEA-COMP:14527"/>
        <dbReference type="Rhea" id="RHEA-COMP:17342"/>
        <dbReference type="ChEBI" id="CHEBI:33019"/>
        <dbReference type="ChEBI" id="CHEBI:61557"/>
        <dbReference type="ChEBI" id="CHEBI:140395"/>
        <dbReference type="EC" id="2.7.7.6"/>
    </reaction>
</comment>
<dbReference type="GO" id="GO:0003899">
    <property type="term" value="F:DNA-directed RNA polymerase activity"/>
    <property type="evidence" value="ECO:0007669"/>
    <property type="project" value="UniProtKB-EC"/>
</dbReference>
<dbReference type="PANTHER" id="PTHR10102:SF0">
    <property type="entry name" value="DNA-DIRECTED RNA POLYMERASE, MITOCHONDRIAL"/>
    <property type="match status" value="1"/>
</dbReference>
<evidence type="ECO:0000313" key="10">
    <source>
        <dbReference type="EMBL" id="UGV21593.1"/>
    </source>
</evidence>
<evidence type="ECO:0000259" key="9">
    <source>
        <dbReference type="SMART" id="SM01311"/>
    </source>
</evidence>
<keyword evidence="4" id="KW-0808">Transferase</keyword>
<dbReference type="PANTHER" id="PTHR10102">
    <property type="entry name" value="DNA-DIRECTED RNA POLYMERASE, MITOCHONDRIAL"/>
    <property type="match status" value="1"/>
</dbReference>
<proteinExistence type="inferred from homology"/>
<keyword evidence="6" id="KW-0804">Transcription</keyword>
<evidence type="ECO:0000256" key="2">
    <source>
        <dbReference type="ARBA" id="ARBA00012418"/>
    </source>
</evidence>
<dbReference type="EC" id="2.7.7.6" evidence="2"/>
<reference evidence="10 11" key="1">
    <citation type="journal article" date="2021" name="Quality assurance and safety of crops and foods">
        <title>Isolation and characterization of broad host-range of bacteriophages infecting Cronobacter sakazakii and its biocontrol potential in dairy products.</title>
        <authorList>
            <person name="Li H."/>
            <person name="Yang X.-J."/>
            <person name="Zhu X.-Y."/>
            <person name="Gao L."/>
            <person name="Rao S.-Q."/>
            <person name="Yuan L."/>
            <person name="Yang Z.-Q."/>
        </authorList>
    </citation>
    <scope>NUCLEOTIDE SEQUENCE [LARGE SCALE GENOMIC DNA]</scope>
</reference>
<evidence type="ECO:0000256" key="3">
    <source>
        <dbReference type="ARBA" id="ARBA00022478"/>
    </source>
</evidence>
<protein>
    <recommendedName>
        <fullName evidence="2">DNA-directed RNA polymerase</fullName>
        <ecNumber evidence="2">2.7.7.6</ecNumber>
    </recommendedName>
</protein>
<evidence type="ECO:0000256" key="1">
    <source>
        <dbReference type="ARBA" id="ARBA00009493"/>
    </source>
</evidence>
<evidence type="ECO:0000256" key="8">
    <source>
        <dbReference type="ARBA" id="ARBA00048552"/>
    </source>
</evidence>
<keyword evidence="5" id="KW-0548">Nucleotidyltransferase</keyword>
<dbReference type="SMART" id="SM01311">
    <property type="entry name" value="RPOL_N"/>
    <property type="match status" value="1"/>
</dbReference>
<dbReference type="GO" id="GO:0006351">
    <property type="term" value="P:DNA-templated transcription"/>
    <property type="evidence" value="ECO:0007669"/>
    <property type="project" value="InterPro"/>
</dbReference>
<feature type="domain" description="DNA-directed RNA polymerase N-terminal" evidence="9">
    <location>
        <begin position="5"/>
        <end position="294"/>
    </location>
</feature>
<evidence type="ECO:0000313" key="11">
    <source>
        <dbReference type="Proteomes" id="UP001177185"/>
    </source>
</evidence>
<evidence type="ECO:0000256" key="7">
    <source>
        <dbReference type="ARBA" id="ARBA00023314"/>
    </source>
</evidence>
<keyword evidence="11" id="KW-1185">Reference proteome</keyword>
<dbReference type="InterPro" id="IPR046950">
    <property type="entry name" value="DNA-dir_Rpol_C_phage-type"/>
</dbReference>
<comment type="similarity">
    <text evidence="1">Belongs to the phage and mitochondrial RNA polymerase family.</text>
</comment>
<organism evidence="10 11">
    <name type="scientific">Cronobacter phage EspYZU05</name>
    <dbReference type="NCBI Taxonomy" id="2836139"/>
    <lineage>
        <taxon>Viruses</taxon>
        <taxon>Duplodnaviria</taxon>
        <taxon>Heunggongvirae</taxon>
        <taxon>Uroviricota</taxon>
        <taxon>Caudoviricetes</taxon>
        <taxon>Autographivirales</taxon>
        <taxon>Autonotataviridae</taxon>
        <taxon>Melnykvirinae</taxon>
        <taxon>Cronosvirus</taxon>
        <taxon>Cronosvirus EspYZU05</taxon>
    </lineage>
</organism>
<dbReference type="InterPro" id="IPR029262">
    <property type="entry name" value="RPOL_N"/>
</dbReference>
<evidence type="ECO:0000256" key="5">
    <source>
        <dbReference type="ARBA" id="ARBA00022695"/>
    </source>
</evidence>
<dbReference type="InterPro" id="IPR037159">
    <property type="entry name" value="RNA_POL_N_sf"/>
</dbReference>
<dbReference type="Gene3D" id="1.10.1320.10">
    <property type="entry name" value="DNA-directed RNA polymerase, N-terminal domain"/>
    <property type="match status" value="1"/>
</dbReference>
<dbReference type="InterPro" id="IPR002092">
    <property type="entry name" value="DNA-dir_Rpol_phage-type"/>
</dbReference>
<evidence type="ECO:0000256" key="6">
    <source>
        <dbReference type="ARBA" id="ARBA00023163"/>
    </source>
</evidence>
<dbReference type="GO" id="GO:0019083">
    <property type="term" value="P:viral transcription"/>
    <property type="evidence" value="ECO:0007669"/>
    <property type="project" value="UniProtKB-KW"/>
</dbReference>
<dbReference type="Gene3D" id="1.10.150.20">
    <property type="entry name" value="5' to 3' exonuclease, C-terminal subdomain"/>
    <property type="match status" value="1"/>
</dbReference>
<name>A0AA47NDQ3_9CAUD</name>
<dbReference type="Proteomes" id="UP001177185">
    <property type="component" value="Segment"/>
</dbReference>
<keyword evidence="7" id="KW-1195">Viral transcription</keyword>
<dbReference type="Pfam" id="PF00940">
    <property type="entry name" value="RNA_pol"/>
    <property type="match status" value="1"/>
</dbReference>
<dbReference type="GO" id="GO:0000428">
    <property type="term" value="C:DNA-directed RNA polymerase complex"/>
    <property type="evidence" value="ECO:0007669"/>
    <property type="project" value="UniProtKB-KW"/>
</dbReference>
<evidence type="ECO:0000256" key="4">
    <source>
        <dbReference type="ARBA" id="ARBA00022679"/>
    </source>
</evidence>
<dbReference type="SUPFAM" id="SSF56672">
    <property type="entry name" value="DNA/RNA polymerases"/>
    <property type="match status" value="1"/>
</dbReference>
<keyword evidence="3 10" id="KW-0240">DNA-directed RNA polymerase</keyword>
<accession>A0AA47NDQ3</accession>
<dbReference type="InterPro" id="IPR043502">
    <property type="entry name" value="DNA/RNA_pol_sf"/>
</dbReference>